<comment type="similarity">
    <text evidence="1">Belongs to the HEATR5 family.</text>
</comment>
<dbReference type="InterPro" id="IPR021133">
    <property type="entry name" value="HEAT_type_2"/>
</dbReference>
<proteinExistence type="inferred from homology"/>
<dbReference type="InterPro" id="IPR057981">
    <property type="entry name" value="TPR_LAA1-like_C"/>
</dbReference>
<dbReference type="RefSeq" id="XP_062789961.1">
    <property type="nucleotide sequence ID" value="XM_062933910.1"/>
</dbReference>
<dbReference type="Gene3D" id="1.25.10.10">
    <property type="entry name" value="Leucine-rich Repeat Variant"/>
    <property type="match status" value="3"/>
</dbReference>
<feature type="region of interest" description="Disordered" evidence="3">
    <location>
        <begin position="266"/>
        <end position="301"/>
    </location>
</feature>
<evidence type="ECO:0000259" key="4">
    <source>
        <dbReference type="Pfam" id="PF25808"/>
    </source>
</evidence>
<gene>
    <name evidence="5" type="ORF">IL334_002164</name>
</gene>
<evidence type="ECO:0000313" key="5">
    <source>
        <dbReference type="EMBL" id="WRT65221.1"/>
    </source>
</evidence>
<dbReference type="InterPro" id="IPR040108">
    <property type="entry name" value="Laa1/Sip1/HEATR5"/>
</dbReference>
<feature type="region of interest" description="Disordered" evidence="3">
    <location>
        <begin position="2036"/>
        <end position="2065"/>
    </location>
</feature>
<evidence type="ECO:0000313" key="6">
    <source>
        <dbReference type="Proteomes" id="UP001329825"/>
    </source>
</evidence>
<feature type="compositionally biased region" description="Basic and acidic residues" evidence="3">
    <location>
        <begin position="2052"/>
        <end position="2065"/>
    </location>
</feature>
<feature type="region of interest" description="Disordered" evidence="3">
    <location>
        <begin position="1243"/>
        <end position="1270"/>
    </location>
</feature>
<name>A0ABZ1CU90_9TREE</name>
<sequence>MASEISADALKVEESRFQGEGSDLTLLHWLRHAEQAIESTESSDLSPTIPSLHAFFLKILLPTTNPTLPKPGRPIRHLIARCLVKLHQRVESRTLFDLVQALVKAVGDGGNKNMSASENVGRVASWYTIGEIIKAHGTNMMSFMAEICSSSMKVLKNTNLSVILRVHAVLAFSKSLISAGKALPDALLKDLLKSLRNGLQDKALPVQRACAEAFVSLHVNTSLLQLQQTIDMVVPLVLKSLEGADYLTRRALSRLLAHLLAATQVPGSGVAPPEPSKKASTKEGEDTSNEPTVMTSAAEDRGSKTLFTTQEMLKYLSSPHNKPNTPRKLRNAIIDVYATLFTSLGPDYVEAHYAEIVKHIMDEIVVYHKGQSTRYETLSTRESVGLLLRDLIGIRLLSEPGQVSAIRELTNTYLKKWQPALLPGQPKMNNQVLIIALREIAGLLEQLGNAPASIIEILAEPLVRLLSHESYSIRLAASYTLRRFCTINPSQLPRMTNILLADVTKDLGMLGTPTASKELPQRVIGKSFALSALIAVSPARPLYVSQDTSSKAFDLAVSLLKKAGDHDISIATVEVQVAWYLIAALMSLGPSFVKLHLPQLLVLWRNALPKPTSKDTSVGERGEAEWNFLLLVRECTLAAVLNFLRHNQSLVNIDVARRLATLFINSLNFVNGFATAYAEALKEQASNPAGSQSPLFTTRPSLVEREANLRRRVLQCFTTLGPSSATDSMQSALLQAAITVFADPENYSGSAAQAAIAAQAGQFTTIWQSTDGYAFGVTSLLGAREGEGGIEAEEAFLNRDRIEMAVESQLSHPILGSLEHDFLELLVSKPLPLQPKPAPPQTGVIDSGVELFANMFSHQNAEGQVQSLATLSSHMRSSKLEKNPGRKQAVVANTMAALRRSLANVEGGGQKARRSLGSNQVSDLIKSLLQDAIFDSSPSIRSAAAESMGMLSALAGSTYLSSQVQWLVDQVVNNRIPDARAGCALAFGSIYSNVGGLAGGPILKTIVNILMSLATDPHPIVHFWAMAALTQVVNAANLSYEPFVPTTLGMLANIYMLETHEPDGGSLGSVNLRGDLPAYQVICRILHALIGVLGPELQEPGKVRSLVFLLVHEFGEETDEGLAVEAIKCYQQFLMFAPSEVDIPKLVETFRSHLASTRRPLKVSAITALYQIVQRDAILISKLGGNQLVEDLFSLLDDDPSIEESVRQVILSWLKQTSASLPSGWIDLCQRIMTRTVAQKQLSNQRKSKAISNASGNGNGSGPKFIDDEGESFSGGAGSNSINSNSNALSSRWRTQLFALECLHEIINSVIEHGKLENFNPILAKQLGLNNRHLLFSRVSDLIRMAFSASTALVMEVRLKGLVVLRDVIEQFANSPDPDFESSLLLEQHQAPIAAALTPSFGSDSAPEVLASAVQVCAVFVGSGVVKEVGRMGRILKLLTGALEQCKPGETISLGDVDQLSTNAAIMLKISILTAWAELKASSTKQAYLTDVMKPYRYLLGPFWIGALRDYAQLRTDPEMGGGGLSGMGVGLDGNAVGRDVLLPYYEAAVPKLLQAVAIALSLSDPFVLGTMDGKTFDSPMEPRDTTLPIRPDPTANFYILYGLSFESLLKSLGDLNSAPFAQACLKAMQSLIKPTLSGTTVFQGQFFDELCTVAYRIALSETANVKSEMITTVTDYILSRNGKGILDPAQTRRVLAIISFILRGIIPTKSTKSTFTHHDSISDRIALIKLSFGNYNRIIGCIEPTQRSDLYAVGLHLFMDLLNDESHLDIAGSSLGSLKILVEGLMNSQIPGISTAERVIHGLLGGCLANIDDMRARVNPVANVKIKNNLLAITLVLTSLPAGVKVSKTLVEAVGHTMGQYLGAGTERPELGLTAIHCSSTLLIASLRLLPSPLGPNSPPEPSLVLQHVALNLLGPMISYISEVVVSQASSSDNENQASPEGIREIVKSLVGWVTGLPEENKSRGYGVLLPTICLMLDPPGTTTTQRGQGQLHKIATGVLLGLAQNSPVAFKEATQSMGEGERSELEQSIRDAIGSNRNVIGNNGSGRDSGNSEKKGIELKSFG</sequence>
<dbReference type="PANTHER" id="PTHR21663">
    <property type="entry name" value="HYPOTHETICAL HEAT DOMAIN-CONTAINING"/>
    <property type="match status" value="1"/>
</dbReference>
<dbReference type="PROSITE" id="PS50077">
    <property type="entry name" value="HEAT_REPEAT"/>
    <property type="match status" value="1"/>
</dbReference>
<dbReference type="Proteomes" id="UP001329825">
    <property type="component" value="Chromosome 2"/>
</dbReference>
<evidence type="ECO:0000256" key="3">
    <source>
        <dbReference type="SAM" id="MobiDB-lite"/>
    </source>
</evidence>
<evidence type="ECO:0000256" key="2">
    <source>
        <dbReference type="PROSITE-ProRule" id="PRU00103"/>
    </source>
</evidence>
<reference evidence="5 6" key="1">
    <citation type="submission" date="2024-01" db="EMBL/GenBank/DDBJ databases">
        <title>Comparative genomics of Cryptococcus and Kwoniella reveals pathogenesis evolution and contrasting modes of karyotype evolution via chromosome fusion or intercentromeric recombination.</title>
        <authorList>
            <person name="Coelho M.A."/>
            <person name="David-Palma M."/>
            <person name="Shea T."/>
            <person name="Bowers K."/>
            <person name="McGinley-Smith S."/>
            <person name="Mohammad A.W."/>
            <person name="Gnirke A."/>
            <person name="Yurkov A.M."/>
            <person name="Nowrousian M."/>
            <person name="Sun S."/>
            <person name="Cuomo C.A."/>
            <person name="Heitman J."/>
        </authorList>
    </citation>
    <scope>NUCLEOTIDE SEQUENCE [LARGE SCALE GENOMIC DNA]</scope>
    <source>
        <strain evidence="5">CBS 11374</strain>
    </source>
</reference>
<feature type="repeat" description="HEAT" evidence="2">
    <location>
        <begin position="925"/>
        <end position="963"/>
    </location>
</feature>
<dbReference type="InterPro" id="IPR016024">
    <property type="entry name" value="ARM-type_fold"/>
</dbReference>
<feature type="compositionally biased region" description="Basic and acidic residues" evidence="3">
    <location>
        <begin position="275"/>
        <end position="285"/>
    </location>
</feature>
<feature type="domain" description="LAA1-like C-terminal TPR repeats" evidence="4">
    <location>
        <begin position="1906"/>
        <end position="2038"/>
    </location>
</feature>
<dbReference type="Pfam" id="PF20210">
    <property type="entry name" value="Laa1_Sip1_HTR5"/>
    <property type="match status" value="1"/>
</dbReference>
<keyword evidence="6" id="KW-1185">Reference proteome</keyword>
<dbReference type="SUPFAM" id="SSF48371">
    <property type="entry name" value="ARM repeat"/>
    <property type="match status" value="2"/>
</dbReference>
<dbReference type="PANTHER" id="PTHR21663:SF0">
    <property type="entry name" value="HEAT REPEAT-CONTAINING PROTEIN 5B"/>
    <property type="match status" value="1"/>
</dbReference>
<dbReference type="GeneID" id="87954295"/>
<dbReference type="InterPro" id="IPR046837">
    <property type="entry name" value="Laa1/Sip1/HEATR5-like_HEAT"/>
</dbReference>
<dbReference type="Pfam" id="PF25808">
    <property type="entry name" value="TPR_LAA1_C"/>
    <property type="match status" value="1"/>
</dbReference>
<protein>
    <recommendedName>
        <fullName evidence="4">LAA1-like C-terminal TPR repeats domain-containing protein</fullName>
    </recommendedName>
</protein>
<accession>A0ABZ1CU90</accession>
<organism evidence="5 6">
    <name type="scientific">Kwoniella shivajii</name>
    <dbReference type="NCBI Taxonomy" id="564305"/>
    <lineage>
        <taxon>Eukaryota</taxon>
        <taxon>Fungi</taxon>
        <taxon>Dikarya</taxon>
        <taxon>Basidiomycota</taxon>
        <taxon>Agaricomycotina</taxon>
        <taxon>Tremellomycetes</taxon>
        <taxon>Tremellales</taxon>
        <taxon>Cryptococcaceae</taxon>
        <taxon>Kwoniella</taxon>
    </lineage>
</organism>
<dbReference type="InterPro" id="IPR011989">
    <property type="entry name" value="ARM-like"/>
</dbReference>
<evidence type="ECO:0000256" key="1">
    <source>
        <dbReference type="ARBA" id="ARBA00008304"/>
    </source>
</evidence>
<dbReference type="EMBL" id="CP141882">
    <property type="protein sequence ID" value="WRT65221.1"/>
    <property type="molecule type" value="Genomic_DNA"/>
</dbReference>